<dbReference type="GeneID" id="109718508"/>
<dbReference type="SUPFAM" id="SSF101941">
    <property type="entry name" value="NAC domain"/>
    <property type="match status" value="1"/>
</dbReference>
<keyword evidence="7" id="KW-1185">Reference proteome</keyword>
<dbReference type="PANTHER" id="PTHR31744">
    <property type="entry name" value="PROTEIN CUP-SHAPED COTYLEDON 2-RELATED"/>
    <property type="match status" value="1"/>
</dbReference>
<feature type="region of interest" description="Disordered" evidence="5">
    <location>
        <begin position="143"/>
        <end position="163"/>
    </location>
</feature>
<evidence type="ECO:0000256" key="3">
    <source>
        <dbReference type="ARBA" id="ARBA00023163"/>
    </source>
</evidence>
<evidence type="ECO:0000256" key="1">
    <source>
        <dbReference type="ARBA" id="ARBA00023015"/>
    </source>
</evidence>
<dbReference type="InterPro" id="IPR036093">
    <property type="entry name" value="NAC_dom_sf"/>
</dbReference>
<feature type="domain" description="NAC" evidence="6">
    <location>
        <begin position="11"/>
        <end position="183"/>
    </location>
</feature>
<gene>
    <name evidence="8" type="primary">LOC109718508</name>
</gene>
<dbReference type="Gene3D" id="2.170.150.80">
    <property type="entry name" value="NAC domain"/>
    <property type="match status" value="1"/>
</dbReference>
<evidence type="ECO:0000259" key="6">
    <source>
        <dbReference type="PROSITE" id="PS51005"/>
    </source>
</evidence>
<evidence type="ECO:0000313" key="7">
    <source>
        <dbReference type="Proteomes" id="UP000515123"/>
    </source>
</evidence>
<keyword evidence="3" id="KW-0804">Transcription</keyword>
<evidence type="ECO:0000256" key="2">
    <source>
        <dbReference type="ARBA" id="ARBA00023125"/>
    </source>
</evidence>
<protein>
    <submittedName>
        <fullName evidence="8">NAC domain-containing protein 21/22-like</fullName>
    </submittedName>
</protein>
<dbReference type="InterPro" id="IPR003441">
    <property type="entry name" value="NAC-dom"/>
</dbReference>
<keyword evidence="1" id="KW-0805">Transcription regulation</keyword>
<evidence type="ECO:0000256" key="4">
    <source>
        <dbReference type="ARBA" id="ARBA00023242"/>
    </source>
</evidence>
<accession>A0A6P5G514</accession>
<feature type="region of interest" description="Disordered" evidence="5">
    <location>
        <begin position="189"/>
        <end position="209"/>
    </location>
</feature>
<dbReference type="RefSeq" id="XP_020100350.1">
    <property type="nucleotide sequence ID" value="XM_020244761.1"/>
</dbReference>
<keyword evidence="2" id="KW-0238">DNA-binding</keyword>
<dbReference type="AlphaFoldDB" id="A0A6P5G514"/>
<dbReference type="GO" id="GO:0003677">
    <property type="term" value="F:DNA binding"/>
    <property type="evidence" value="ECO:0007669"/>
    <property type="project" value="UniProtKB-KW"/>
</dbReference>
<name>A0A6P5G514_ANACO</name>
<reference evidence="8" key="2">
    <citation type="submission" date="2025-08" db="UniProtKB">
        <authorList>
            <consortium name="RefSeq"/>
        </authorList>
    </citation>
    <scope>IDENTIFICATION</scope>
    <source>
        <tissue evidence="8">Leaf</tissue>
    </source>
</reference>
<dbReference type="Gramene" id="Aco007448.1.mrna1">
    <property type="protein sequence ID" value="Aco007448.1.mrna1"/>
    <property type="gene ID" value="Aco007448.1.path1"/>
</dbReference>
<sequence>MSMISMVEARLPPGFRFHPRDDELVLDYLVKKVASGGTNGVGGFYGGHMMVDVDLNKCEPWDLPEMARVGLKEWYFFSLRDRKYATGQRTNRATRSGYWKATGKDRAVCRRGVLVGMRKTLVFYEGRAPKGKKTDWVMHEFRREEQQHQQQQQQQHHHHHHHTTKFSYQKILEDWVLCKVFFKSREAISRPSMPETSHEDDGSTSLPPLVDNYITFDHAAPPSLEGYEQVPCFSAPAPGPPAAPYVPTVENSFPAKGSSNTGGGFPHSGSSDKRAIKAVLSQFSRLENTPKREFPQGLDQGGGFESYLAENGLSHLWNSF</sequence>
<dbReference type="Proteomes" id="UP000515123">
    <property type="component" value="Linkage group 12"/>
</dbReference>
<proteinExistence type="predicted"/>
<dbReference type="Pfam" id="PF02365">
    <property type="entry name" value="NAM"/>
    <property type="match status" value="1"/>
</dbReference>
<keyword evidence="4" id="KW-0539">Nucleus</keyword>
<reference evidence="7" key="1">
    <citation type="journal article" date="2015" name="Nat. Genet.">
        <title>The pineapple genome and the evolution of CAM photosynthesis.</title>
        <authorList>
            <person name="Ming R."/>
            <person name="VanBuren R."/>
            <person name="Wai C.M."/>
            <person name="Tang H."/>
            <person name="Schatz M.C."/>
            <person name="Bowers J.E."/>
            <person name="Lyons E."/>
            <person name="Wang M.L."/>
            <person name="Chen J."/>
            <person name="Biggers E."/>
            <person name="Zhang J."/>
            <person name="Huang L."/>
            <person name="Zhang L."/>
            <person name="Miao W."/>
            <person name="Zhang J."/>
            <person name="Ye Z."/>
            <person name="Miao C."/>
            <person name="Lin Z."/>
            <person name="Wang H."/>
            <person name="Zhou H."/>
            <person name="Yim W.C."/>
            <person name="Priest H.D."/>
            <person name="Zheng C."/>
            <person name="Woodhouse M."/>
            <person name="Edger P.P."/>
            <person name="Guyot R."/>
            <person name="Guo H.B."/>
            <person name="Guo H."/>
            <person name="Zheng G."/>
            <person name="Singh R."/>
            <person name="Sharma A."/>
            <person name="Min X."/>
            <person name="Zheng Y."/>
            <person name="Lee H."/>
            <person name="Gurtowski J."/>
            <person name="Sedlazeck F.J."/>
            <person name="Harkess A."/>
            <person name="McKain M.R."/>
            <person name="Liao Z."/>
            <person name="Fang J."/>
            <person name="Liu J."/>
            <person name="Zhang X."/>
            <person name="Zhang Q."/>
            <person name="Hu W."/>
            <person name="Qin Y."/>
            <person name="Wang K."/>
            <person name="Chen L.Y."/>
            <person name="Shirley N."/>
            <person name="Lin Y.R."/>
            <person name="Liu L.Y."/>
            <person name="Hernandez A.G."/>
            <person name="Wright C.L."/>
            <person name="Bulone V."/>
            <person name="Tuskan G.A."/>
            <person name="Heath K."/>
            <person name="Zee F."/>
            <person name="Moore P.H."/>
            <person name="Sunkar R."/>
            <person name="Leebens-Mack J.H."/>
            <person name="Mockler T."/>
            <person name="Bennetzen J.L."/>
            <person name="Freeling M."/>
            <person name="Sankoff D."/>
            <person name="Paterson A.H."/>
            <person name="Zhu X."/>
            <person name="Yang X."/>
            <person name="Smith J.A."/>
            <person name="Cushman J.C."/>
            <person name="Paull R.E."/>
            <person name="Yu Q."/>
        </authorList>
    </citation>
    <scope>NUCLEOTIDE SEQUENCE [LARGE SCALE GENOMIC DNA]</scope>
    <source>
        <strain evidence="7">cv. F153</strain>
    </source>
</reference>
<evidence type="ECO:0000256" key="5">
    <source>
        <dbReference type="SAM" id="MobiDB-lite"/>
    </source>
</evidence>
<dbReference type="PANTHER" id="PTHR31744:SF96">
    <property type="entry name" value="NAC DOMAIN-CONTAINING PROTEIN 21_22"/>
    <property type="match status" value="1"/>
</dbReference>
<dbReference type="GO" id="GO:0006355">
    <property type="term" value="P:regulation of DNA-templated transcription"/>
    <property type="evidence" value="ECO:0007669"/>
    <property type="project" value="InterPro"/>
</dbReference>
<organism evidence="7 8">
    <name type="scientific">Ananas comosus</name>
    <name type="common">Pineapple</name>
    <name type="synonym">Ananas ananas</name>
    <dbReference type="NCBI Taxonomy" id="4615"/>
    <lineage>
        <taxon>Eukaryota</taxon>
        <taxon>Viridiplantae</taxon>
        <taxon>Streptophyta</taxon>
        <taxon>Embryophyta</taxon>
        <taxon>Tracheophyta</taxon>
        <taxon>Spermatophyta</taxon>
        <taxon>Magnoliopsida</taxon>
        <taxon>Liliopsida</taxon>
        <taxon>Poales</taxon>
        <taxon>Bromeliaceae</taxon>
        <taxon>Bromelioideae</taxon>
        <taxon>Ananas</taxon>
    </lineage>
</organism>
<dbReference type="PROSITE" id="PS51005">
    <property type="entry name" value="NAC"/>
    <property type="match status" value="1"/>
</dbReference>
<dbReference type="OrthoDB" id="744205at2759"/>
<evidence type="ECO:0000313" key="8">
    <source>
        <dbReference type="RefSeq" id="XP_020100350.1"/>
    </source>
</evidence>